<dbReference type="Gene3D" id="3.40.50.1820">
    <property type="entry name" value="alpha/beta hydrolase"/>
    <property type="match status" value="1"/>
</dbReference>
<keyword evidence="10" id="KW-0408">Iron</keyword>
<organism evidence="14 15">
    <name type="scientific">Pseudomonas fluorescens</name>
    <dbReference type="NCBI Taxonomy" id="294"/>
    <lineage>
        <taxon>Bacteria</taxon>
        <taxon>Pseudomonadati</taxon>
        <taxon>Pseudomonadota</taxon>
        <taxon>Gammaproteobacteria</taxon>
        <taxon>Pseudomonadales</taxon>
        <taxon>Pseudomonadaceae</taxon>
        <taxon>Pseudomonas</taxon>
    </lineage>
</organism>
<dbReference type="Pfam" id="PF00550">
    <property type="entry name" value="PP-binding"/>
    <property type="match status" value="1"/>
</dbReference>
<evidence type="ECO:0000256" key="8">
    <source>
        <dbReference type="ARBA" id="ARBA00022832"/>
    </source>
</evidence>
<evidence type="ECO:0000256" key="11">
    <source>
        <dbReference type="ARBA" id="ARBA00023033"/>
    </source>
</evidence>
<dbReference type="InterPro" id="IPR000873">
    <property type="entry name" value="AMP-dep_synth/lig_dom"/>
</dbReference>
<dbReference type="CDD" id="cd05931">
    <property type="entry name" value="FAAL"/>
    <property type="match status" value="1"/>
</dbReference>
<comment type="similarity">
    <text evidence="1">Belongs to the ATP-dependent AMP-binding enzyme family.</text>
</comment>
<dbReference type="Gene3D" id="3.30.300.30">
    <property type="match status" value="1"/>
</dbReference>
<dbReference type="FunFam" id="3.40.50.12780:FF:000013">
    <property type="entry name" value="Long-chain-fatty-acid--AMP ligase FadD32"/>
    <property type="match status" value="1"/>
</dbReference>
<dbReference type="EC" id="6.2.1.26" evidence="14"/>
<evidence type="ECO:0000256" key="9">
    <source>
        <dbReference type="ARBA" id="ARBA00023002"/>
    </source>
</evidence>
<protein>
    <submittedName>
        <fullName evidence="14">2-succinylbenzoate--CoA ligase</fullName>
        <ecNumber evidence="14">6.2.1.26</ecNumber>
    </submittedName>
</protein>
<dbReference type="SMART" id="SM00824">
    <property type="entry name" value="PKS_TE"/>
    <property type="match status" value="1"/>
</dbReference>
<dbReference type="InterPro" id="IPR002397">
    <property type="entry name" value="Cyt_P450_B"/>
</dbReference>
<evidence type="ECO:0000256" key="3">
    <source>
        <dbReference type="ARBA" id="ARBA00022450"/>
    </source>
</evidence>
<keyword evidence="11" id="KW-0503">Monooxygenase</keyword>
<keyword evidence="4" id="KW-0597">Phosphoprotein</keyword>
<accession>A0A5E7URZ6</accession>
<dbReference type="Gene3D" id="1.10.630.10">
    <property type="entry name" value="Cytochrome P450"/>
    <property type="match status" value="1"/>
</dbReference>
<dbReference type="FunFam" id="1.10.630.10:FF:000018">
    <property type="entry name" value="Cytochrome P450 monooxygenase"/>
    <property type="match status" value="1"/>
</dbReference>
<dbReference type="SUPFAM" id="SSF48264">
    <property type="entry name" value="Cytochrome P450"/>
    <property type="match status" value="1"/>
</dbReference>
<dbReference type="InterPro" id="IPR036736">
    <property type="entry name" value="ACP-like_sf"/>
</dbReference>
<sequence length="1426" mass="157474">MDNAYPSLDVYLRERAGQSPDKQVHIFLDNANQSEIGFSYAELDRRARVIAQSLDEQFGQDTRVLLLFWPGLDFIAALHGALYAGATAIPAYPPEPSRIERTLARLMTIVADAAPAVVLTSSTILELAKPMLAFAPQLAKLPWLAVDTLCQGETSPMFKALGLTPRHPAIIQYTSGSTSRPKGVILSHGNIIANMRMIQAEMEAQVEQGPDRTVVSWTPFYHDLGLMGGVLLPVISGGRSVLMSPLDFMRRPAVWLSTISRYRATDTFVPNFALDIAVRKIVGVDRDALDLSSLRSCIVGAEPVRHASVERFLQAFGKQGLSRNCMVPAYGLAEAVVAVAAGPASETPRTLFIDGEALKHNRFTPVQPSHPQAIPFTSCGRPLHDVQVSIVHPDSRQLVQVGEIGEIWVRGPHVATGYWNKPADTEATFAATLDQDPNRTWLRTGDLGCLEDGHLYVTGRIKDLIIFRGRNYYPQDLELAIEQSHARIRPGAVIVFSCERDTQQRLTIIAEVDARHLPDETERQQTFASVRDAIRCALSAHYQLQAQDIVLIKTGSIDKTSSGKLARQACQKRYLKQQLEVEQAWELSPVAFDETLTLMGNDADSRFALIDHIAKEIVRLTGGGRPSEDTRLDDLGLDSLVAMDLTSYLERSLGITIPVTTLVGTTTLDELAVRLIKQYEASGHETAGSQPGTPTPHVAAEAVPLSNTRTSCAFALRDLSSSPPLFCIGGLGGTVSYLVDLCTALDSTRPFIALQAPGTNGAEPPLGSVEEMSRRYINEIRAIQPSGPYTIAGHSFGGLVAFEIAQQLAERGERVDPLLLLDSSAAQYEGSPSDDDELMALFELRNSYRRISGASDEPDVLASIISLDPNQQRQLLTQELGAQAGLLNGSAIAHVLRTYRAGYAAMEQYRPRPYPGPVVLFRATGGFPASVMHPARRVRFRFGTDALGWNQWCPALRVIDVAGDHFSMITRPHVQTLAAAITQQTQTDVRFDISLDRLIAAKGSRTTGRAIDYSSAGLSFDPYHPTFIEDPYPILHQIRKHDPIHRDARGQWWLTRFEDVSAALRDKRFSADSRNAIGVELAQTQPSLLGAWYQRRESMPLTLLFNEFMLFIDPPRQQLLRQVFGPLFTREAMQGWERYISDCVDEHIADMCLRSTPDLIRDLALPLPVKIMAEVLGFPRGDANLLVPWARDLALVFDPLVSHEVVQRANRSATSFATYLREHLGKQIDGAAKHGCALDLNAALDNGITMDELISHYALIFTAGFETSMSMLGNSALALLRNPDQRDRLRQHPELAKVAVDEFLRFDSAARSTIRYALEDVEIGGQHIRRGDAVIMSIAAANRDPAMFPDPDRLDLGRGAKQHLAFSHGAHYCLGAELARLELEHVMPALARRDIRLVPGGLAWRQSIIFRNLERMRITIRNTEVN</sequence>
<feature type="domain" description="Carrier" evidence="13">
    <location>
        <begin position="604"/>
        <end position="679"/>
    </location>
</feature>
<comment type="similarity">
    <text evidence="2">Belongs to the cytochrome P450 family.</text>
</comment>
<dbReference type="EMBL" id="CABVJF010000015">
    <property type="protein sequence ID" value="VVQ13255.1"/>
    <property type="molecule type" value="Genomic_DNA"/>
</dbReference>
<dbReference type="Pfam" id="PF00067">
    <property type="entry name" value="p450"/>
    <property type="match status" value="1"/>
</dbReference>
<keyword evidence="5 14" id="KW-0436">Ligase</keyword>
<evidence type="ECO:0000256" key="5">
    <source>
        <dbReference type="ARBA" id="ARBA00022598"/>
    </source>
</evidence>
<dbReference type="InterPro" id="IPR025110">
    <property type="entry name" value="AMP-bd_C"/>
</dbReference>
<dbReference type="SUPFAM" id="SSF47336">
    <property type="entry name" value="ACP-like"/>
    <property type="match status" value="1"/>
</dbReference>
<dbReference type="InterPro" id="IPR042099">
    <property type="entry name" value="ANL_N_sf"/>
</dbReference>
<dbReference type="Pfam" id="PF00501">
    <property type="entry name" value="AMP-binding"/>
    <property type="match status" value="1"/>
</dbReference>
<evidence type="ECO:0000256" key="4">
    <source>
        <dbReference type="ARBA" id="ARBA00022553"/>
    </source>
</evidence>
<dbReference type="GO" id="GO:0071766">
    <property type="term" value="P:Actinobacterium-type cell wall biogenesis"/>
    <property type="evidence" value="ECO:0007669"/>
    <property type="project" value="UniProtKB-ARBA"/>
</dbReference>
<dbReference type="SUPFAM" id="SSF53474">
    <property type="entry name" value="alpha/beta-Hydrolases"/>
    <property type="match status" value="1"/>
</dbReference>
<dbReference type="GO" id="GO:0020037">
    <property type="term" value="F:heme binding"/>
    <property type="evidence" value="ECO:0007669"/>
    <property type="project" value="InterPro"/>
</dbReference>
<dbReference type="GO" id="GO:0006631">
    <property type="term" value="P:fatty acid metabolic process"/>
    <property type="evidence" value="ECO:0007669"/>
    <property type="project" value="UniProtKB-KW"/>
</dbReference>
<dbReference type="Pfam" id="PF23024">
    <property type="entry name" value="AMP-dom_DIP2-like"/>
    <property type="match status" value="1"/>
</dbReference>
<evidence type="ECO:0000256" key="2">
    <source>
        <dbReference type="ARBA" id="ARBA00010617"/>
    </source>
</evidence>
<dbReference type="InterPro" id="IPR001031">
    <property type="entry name" value="Thioesterase"/>
</dbReference>
<dbReference type="InterPro" id="IPR020806">
    <property type="entry name" value="PKS_PP-bd"/>
</dbReference>
<dbReference type="GO" id="GO:0004497">
    <property type="term" value="F:monooxygenase activity"/>
    <property type="evidence" value="ECO:0007669"/>
    <property type="project" value="UniProtKB-KW"/>
</dbReference>
<evidence type="ECO:0000256" key="7">
    <source>
        <dbReference type="ARBA" id="ARBA00022723"/>
    </source>
</evidence>
<dbReference type="PANTHER" id="PTHR22754">
    <property type="entry name" value="DISCO-INTERACTING PROTEIN 2 DIP2 -RELATED"/>
    <property type="match status" value="1"/>
</dbReference>
<evidence type="ECO:0000256" key="10">
    <source>
        <dbReference type="ARBA" id="ARBA00023004"/>
    </source>
</evidence>
<dbReference type="PRINTS" id="PR00359">
    <property type="entry name" value="BP450"/>
</dbReference>
<dbReference type="Pfam" id="PF00975">
    <property type="entry name" value="Thioesterase"/>
    <property type="match status" value="1"/>
</dbReference>
<evidence type="ECO:0000259" key="13">
    <source>
        <dbReference type="PROSITE" id="PS50075"/>
    </source>
</evidence>
<dbReference type="InterPro" id="IPR036396">
    <property type="entry name" value="Cyt_P450_sf"/>
</dbReference>
<dbReference type="PROSITE" id="PS50075">
    <property type="entry name" value="CARRIER"/>
    <property type="match status" value="1"/>
</dbReference>
<dbReference type="InterPro" id="IPR009081">
    <property type="entry name" value="PP-bd_ACP"/>
</dbReference>
<dbReference type="Gene3D" id="3.40.50.12780">
    <property type="entry name" value="N-terminal domain of ligase-like"/>
    <property type="match status" value="1"/>
</dbReference>
<keyword evidence="7" id="KW-0479">Metal-binding</keyword>
<name>A0A5E7URZ6_PSEFL</name>
<dbReference type="GO" id="GO:0008756">
    <property type="term" value="F:o-succinylbenzoate-CoA ligase activity"/>
    <property type="evidence" value="ECO:0007669"/>
    <property type="project" value="UniProtKB-EC"/>
</dbReference>
<dbReference type="InterPro" id="IPR045851">
    <property type="entry name" value="AMP-bd_C_sf"/>
</dbReference>
<keyword evidence="3" id="KW-0596">Phosphopantetheine</keyword>
<dbReference type="GO" id="GO:0005506">
    <property type="term" value="F:iron ion binding"/>
    <property type="evidence" value="ECO:0007669"/>
    <property type="project" value="InterPro"/>
</dbReference>
<gene>
    <name evidence="14" type="primary">menE_2</name>
    <name evidence="14" type="ORF">PS928_03984</name>
</gene>
<dbReference type="Gene3D" id="1.10.1200.10">
    <property type="entry name" value="ACP-like"/>
    <property type="match status" value="1"/>
</dbReference>
<proteinExistence type="inferred from homology"/>
<dbReference type="InterPro" id="IPR029058">
    <property type="entry name" value="AB_hydrolase_fold"/>
</dbReference>
<dbReference type="InterPro" id="IPR001128">
    <property type="entry name" value="Cyt_P450"/>
</dbReference>
<dbReference type="SUPFAM" id="SSF56801">
    <property type="entry name" value="Acetyl-CoA synthetase-like"/>
    <property type="match status" value="1"/>
</dbReference>
<evidence type="ECO:0000256" key="1">
    <source>
        <dbReference type="ARBA" id="ARBA00006432"/>
    </source>
</evidence>
<reference evidence="14 15" key="1">
    <citation type="submission" date="2019-09" db="EMBL/GenBank/DDBJ databases">
        <authorList>
            <person name="Chandra G."/>
            <person name="Truman W A."/>
        </authorList>
    </citation>
    <scope>NUCLEOTIDE SEQUENCE [LARGE SCALE GENOMIC DNA]</scope>
    <source>
        <strain evidence="14">PS928</strain>
    </source>
</reference>
<dbReference type="GO" id="GO:0016705">
    <property type="term" value="F:oxidoreductase activity, acting on paired donors, with incorporation or reduction of molecular oxygen"/>
    <property type="evidence" value="ECO:0007669"/>
    <property type="project" value="InterPro"/>
</dbReference>
<dbReference type="CDD" id="cd20625">
    <property type="entry name" value="CYP164-like"/>
    <property type="match status" value="1"/>
</dbReference>
<evidence type="ECO:0000256" key="12">
    <source>
        <dbReference type="ARBA" id="ARBA00023098"/>
    </source>
</evidence>
<dbReference type="InterPro" id="IPR040097">
    <property type="entry name" value="FAAL/FAAC"/>
</dbReference>
<dbReference type="InterPro" id="IPR020845">
    <property type="entry name" value="AMP-binding_CS"/>
</dbReference>
<dbReference type="PANTHER" id="PTHR22754:SF32">
    <property type="entry name" value="DISCO-INTERACTING PROTEIN 2"/>
    <property type="match status" value="1"/>
</dbReference>
<dbReference type="GO" id="GO:0031177">
    <property type="term" value="F:phosphopantetheine binding"/>
    <property type="evidence" value="ECO:0007669"/>
    <property type="project" value="InterPro"/>
</dbReference>
<dbReference type="SMART" id="SM00823">
    <property type="entry name" value="PKS_PP"/>
    <property type="match status" value="1"/>
</dbReference>
<dbReference type="PROSITE" id="PS00086">
    <property type="entry name" value="CYTOCHROME_P450"/>
    <property type="match status" value="1"/>
</dbReference>
<dbReference type="RefSeq" id="WP_191625284.1">
    <property type="nucleotide sequence ID" value="NZ_CABVJF010000015.1"/>
</dbReference>
<keyword evidence="9" id="KW-0560">Oxidoreductase</keyword>
<keyword evidence="12" id="KW-0443">Lipid metabolism</keyword>
<dbReference type="Proteomes" id="UP000381378">
    <property type="component" value="Unassembled WGS sequence"/>
</dbReference>
<dbReference type="InterPro" id="IPR020802">
    <property type="entry name" value="TesA-like"/>
</dbReference>
<evidence type="ECO:0000256" key="6">
    <source>
        <dbReference type="ARBA" id="ARBA00022617"/>
    </source>
</evidence>
<dbReference type="InterPro" id="IPR017972">
    <property type="entry name" value="Cyt_P450_CS"/>
</dbReference>
<keyword evidence="8" id="KW-0276">Fatty acid metabolism</keyword>
<evidence type="ECO:0000313" key="15">
    <source>
        <dbReference type="Proteomes" id="UP000381378"/>
    </source>
</evidence>
<dbReference type="GO" id="GO:0008610">
    <property type="term" value="P:lipid biosynthetic process"/>
    <property type="evidence" value="ECO:0007669"/>
    <property type="project" value="InterPro"/>
</dbReference>
<dbReference type="PROSITE" id="PS00455">
    <property type="entry name" value="AMP_BINDING"/>
    <property type="match status" value="1"/>
</dbReference>
<evidence type="ECO:0000313" key="14">
    <source>
        <dbReference type="EMBL" id="VVQ13255.1"/>
    </source>
</evidence>
<keyword evidence="6" id="KW-0349">Heme</keyword>